<dbReference type="AlphaFoldDB" id="F4GHM5"/>
<dbReference type="PRINTS" id="PR00633">
    <property type="entry name" value="RCCNDNSATION"/>
</dbReference>
<dbReference type="HOGENOM" id="CLU_019687_0_0_12"/>
<dbReference type="Pfam" id="PF25390">
    <property type="entry name" value="WD40_RLD"/>
    <property type="match status" value="1"/>
</dbReference>
<gene>
    <name evidence="4" type="ordered locus">Spico_0333</name>
</gene>
<dbReference type="SUPFAM" id="SSF50985">
    <property type="entry name" value="RCC1/BLIP-II"/>
    <property type="match status" value="1"/>
</dbReference>
<dbReference type="Gene3D" id="2.60.40.2630">
    <property type="match status" value="1"/>
</dbReference>
<keyword evidence="2" id="KW-0732">Signal</keyword>
<sequence>MRKNSIVLVSILMVLFVFASCSGNLCVSHADDVRFTTEIGRKAAADSGWSIGDEVGIYMVKASEDVATVATTDRDNVKYVADTADINFSAFSPVDASNPLKWDDISTPAITYFDFIAYYPYVSSIADTTALPIHVYPGSEEQDTGEADFLWGKKAGVQNNTSTVSLTLSHALSRLVVNVGPSTTVDKDAITGGTLVATVTGMNTQATIDLDSGDVAPVVPSDIDVVMKDISSTLTDAERTAGKRRYEAVLIPTDNTTALSSLGLRFTLGGETYEWAASSVASSDEYRIVLESGKTHVYNMTLNTNTNEVAVAEILIGIVDWNTGSEVNGAAEKAYSLTFGDNGATRGSAPGRMYAHVGSLVTLPTPGTLEKDSHYFYGWNTLPDGNGSHYAASESFTMPADDVTLYAQWLVKGIKSVSAGYYHTMILKTDGTLWATGENKAGQLGVGDNTDRSTPVQVSSMGSDVAAVSAGEKHTMILKKDGTLWATGENKYGQLGLGDSDSGIDKSTPMQVSSMGSDVAAVSTGASHTMILKKNGTLWATGQNNDGQLGLGDSSSGTDRSTPVQVLAMGSDVEAVSAGSYHTMILKKDGTLWATGRNYDGQLGDGTTTSRTTPVQVKASPTFGDFMTNVKAVSAGGFHTMILKKDGTLWVTGRNQYGQLGDGTSGITNNKSTPVQVRDSSGVGFMTDVVAVSAGLHYTIILKKDGTLWATGRNNFGQLGVGNKTDRKTPVKVAFMGTDVAAVSAGYNHTLIQKKDGSLWATGFNTNGQLGVSDNTNRSTPEQVVF</sequence>
<reference evidence="5" key="1">
    <citation type="submission" date="2011-04" db="EMBL/GenBank/DDBJ databases">
        <title>The complete genome of Spirochaeta coccoides DSM 17374.</title>
        <authorList>
            <person name="Lucas S."/>
            <person name="Copeland A."/>
            <person name="Lapidus A."/>
            <person name="Bruce D."/>
            <person name="Goodwin L."/>
            <person name="Pitluck S."/>
            <person name="Peters L."/>
            <person name="Kyrpides N."/>
            <person name="Mavromatis K."/>
            <person name="Pagani I."/>
            <person name="Ivanova N."/>
            <person name="Ovchinnikova G."/>
            <person name="Lu M."/>
            <person name="Detter J.C."/>
            <person name="Tapia R."/>
            <person name="Han C."/>
            <person name="Land M."/>
            <person name="Hauser L."/>
            <person name="Markowitz V."/>
            <person name="Cheng J.-F."/>
            <person name="Hugenholtz P."/>
            <person name="Woyke T."/>
            <person name="Wu D."/>
            <person name="Spring S."/>
            <person name="Schroeder M."/>
            <person name="Brambilla E."/>
            <person name="Klenk H.-P."/>
            <person name="Eisen J.A."/>
        </authorList>
    </citation>
    <scope>NUCLEOTIDE SEQUENCE [LARGE SCALE GENOMIC DNA]</scope>
    <source>
        <strain evidence="5">ATCC BAA-1237 / DSM 17374 / SPN1</strain>
    </source>
</reference>
<dbReference type="Pfam" id="PF00415">
    <property type="entry name" value="RCC1"/>
    <property type="match status" value="1"/>
</dbReference>
<dbReference type="InterPro" id="IPR013378">
    <property type="entry name" value="InlB-like_B-rpt"/>
</dbReference>
<dbReference type="Proteomes" id="UP000007939">
    <property type="component" value="Chromosome"/>
</dbReference>
<dbReference type="PANTHER" id="PTHR22872">
    <property type="entry name" value="BTK-BINDING PROTEIN-RELATED"/>
    <property type="match status" value="1"/>
</dbReference>
<keyword evidence="1" id="KW-0677">Repeat</keyword>
<feature type="chain" id="PRO_5003310190" evidence="2">
    <location>
        <begin position="20"/>
        <end position="786"/>
    </location>
</feature>
<evidence type="ECO:0000256" key="1">
    <source>
        <dbReference type="ARBA" id="ARBA00022737"/>
    </source>
</evidence>
<dbReference type="InterPro" id="IPR051625">
    <property type="entry name" value="Signaling_Regulatory_Domain"/>
</dbReference>
<evidence type="ECO:0000313" key="4">
    <source>
        <dbReference type="EMBL" id="AEC01563.1"/>
    </source>
</evidence>
<feature type="signal peptide" evidence="2">
    <location>
        <begin position="1"/>
        <end position="19"/>
    </location>
</feature>
<dbReference type="RefSeq" id="WP_013738959.1">
    <property type="nucleotide sequence ID" value="NC_015436.1"/>
</dbReference>
<dbReference type="eggNOG" id="COG4886">
    <property type="taxonomic scope" value="Bacteria"/>
</dbReference>
<dbReference type="PROSITE" id="PS51257">
    <property type="entry name" value="PROKAR_LIPOPROTEIN"/>
    <property type="match status" value="1"/>
</dbReference>
<feature type="domain" description="RCC1-like" evidence="3">
    <location>
        <begin position="505"/>
        <end position="784"/>
    </location>
</feature>
<dbReference type="InterPro" id="IPR000408">
    <property type="entry name" value="Reg_chr_condens"/>
</dbReference>
<evidence type="ECO:0000256" key="2">
    <source>
        <dbReference type="SAM" id="SignalP"/>
    </source>
</evidence>
<dbReference type="KEGG" id="scc:Spico_0333"/>
<dbReference type="Pfam" id="PF09479">
    <property type="entry name" value="Flg_new"/>
    <property type="match status" value="1"/>
</dbReference>
<organism evidence="4 5">
    <name type="scientific">Parasphaerochaeta coccoides (strain ATCC BAA-1237 / DSM 17374 / SPN1)</name>
    <name type="common">Sphaerochaeta coccoides</name>
    <dbReference type="NCBI Taxonomy" id="760011"/>
    <lineage>
        <taxon>Bacteria</taxon>
        <taxon>Pseudomonadati</taxon>
        <taxon>Spirochaetota</taxon>
        <taxon>Spirochaetia</taxon>
        <taxon>Spirochaetales</taxon>
        <taxon>Sphaerochaetaceae</taxon>
        <taxon>Parasphaerochaeta</taxon>
    </lineage>
</organism>
<dbReference type="InterPro" id="IPR025049">
    <property type="entry name" value="Mfa-like_1"/>
</dbReference>
<accession>F4GHM5</accession>
<dbReference type="CDD" id="cd13121">
    <property type="entry name" value="BF2867_like_C"/>
    <property type="match status" value="1"/>
</dbReference>
<keyword evidence="5" id="KW-1185">Reference proteome</keyword>
<dbReference type="PROSITE" id="PS50012">
    <property type="entry name" value="RCC1_3"/>
    <property type="match status" value="7"/>
</dbReference>
<dbReference type="InterPro" id="IPR042278">
    <property type="entry name" value="Mfa-like_1_N"/>
</dbReference>
<evidence type="ECO:0000259" key="3">
    <source>
        <dbReference type="Pfam" id="PF25390"/>
    </source>
</evidence>
<dbReference type="Gene3D" id="2.60.40.2620">
    <property type="entry name" value="Fimbrillin-like"/>
    <property type="match status" value="1"/>
</dbReference>
<dbReference type="CDD" id="cd13120">
    <property type="entry name" value="BF2867_like_N"/>
    <property type="match status" value="1"/>
</dbReference>
<dbReference type="InterPro" id="IPR058923">
    <property type="entry name" value="RCC1-like_dom"/>
</dbReference>
<dbReference type="OrthoDB" id="363253at2"/>
<proteinExistence type="predicted"/>
<dbReference type="Gene3D" id="2.130.10.30">
    <property type="entry name" value="Regulator of chromosome condensation 1/beta-lactamase-inhibitor protein II"/>
    <property type="match status" value="2"/>
</dbReference>
<reference evidence="4 5" key="2">
    <citation type="journal article" date="2012" name="Stand. Genomic Sci.">
        <title>Complete genome sequence of the termite hindgut bacterium Spirochaeta coccoides type strain (SPN1(T)), reclassification in the genus Sphaerochaeta as Sphaerochaeta coccoides comb. nov. and emendations of the family Spirochaetaceae and the genus Sphaerochaeta.</title>
        <authorList>
            <person name="Abt B."/>
            <person name="Han C."/>
            <person name="Scheuner C."/>
            <person name="Lu M."/>
            <person name="Lapidus A."/>
            <person name="Nolan M."/>
            <person name="Lucas S."/>
            <person name="Hammon N."/>
            <person name="Deshpande S."/>
            <person name="Cheng J.F."/>
            <person name="Tapia R."/>
            <person name="Goodwin L.A."/>
            <person name="Pitluck S."/>
            <person name="Liolios K."/>
            <person name="Pagani I."/>
            <person name="Ivanova N."/>
            <person name="Mavromatis K."/>
            <person name="Mikhailova N."/>
            <person name="Huntemann M."/>
            <person name="Pati A."/>
            <person name="Chen A."/>
            <person name="Palaniappan K."/>
            <person name="Land M."/>
            <person name="Hauser L."/>
            <person name="Brambilla E.M."/>
            <person name="Rohde M."/>
            <person name="Spring S."/>
            <person name="Gronow S."/>
            <person name="Goker M."/>
            <person name="Woyke T."/>
            <person name="Bristow J."/>
            <person name="Eisen J.A."/>
            <person name="Markowitz V."/>
            <person name="Hugenholtz P."/>
            <person name="Kyrpides N.C."/>
            <person name="Klenk H.P."/>
            <person name="Detter J.C."/>
        </authorList>
    </citation>
    <scope>NUCLEOTIDE SEQUENCE [LARGE SCALE GENOMIC DNA]</scope>
    <source>
        <strain evidence="5">ATCC BAA-1237 / DSM 17374 / SPN1</strain>
    </source>
</reference>
<protein>
    <submittedName>
        <fullName evidence="4">Listeria/Bacterioides repeat-containing protein</fullName>
    </submittedName>
</protein>
<dbReference type="STRING" id="760011.Spico_0333"/>
<dbReference type="InterPro" id="IPR009091">
    <property type="entry name" value="RCC1/BLIP-II"/>
</dbReference>
<dbReference type="Pfam" id="PF13149">
    <property type="entry name" value="Mfa_like_1"/>
    <property type="match status" value="1"/>
</dbReference>
<name>F4GHM5_PARC1</name>
<dbReference type="EMBL" id="CP002659">
    <property type="protein sequence ID" value="AEC01563.1"/>
    <property type="molecule type" value="Genomic_DNA"/>
</dbReference>
<dbReference type="eggNOG" id="COG5184">
    <property type="taxonomic scope" value="Bacteria"/>
</dbReference>
<evidence type="ECO:0000313" key="5">
    <source>
        <dbReference type="Proteomes" id="UP000007939"/>
    </source>
</evidence>